<proteinExistence type="predicted"/>
<feature type="transmembrane region" description="Helical" evidence="1">
    <location>
        <begin position="282"/>
        <end position="301"/>
    </location>
</feature>
<keyword evidence="4" id="KW-1185">Reference proteome</keyword>
<evidence type="ECO:0000259" key="2">
    <source>
        <dbReference type="Pfam" id="PF06181"/>
    </source>
</evidence>
<dbReference type="EMBL" id="JANHAX010000004">
    <property type="protein sequence ID" value="MDQ2091004.1"/>
    <property type="molecule type" value="Genomic_DNA"/>
</dbReference>
<dbReference type="Pfam" id="PF06181">
    <property type="entry name" value="Urate_ox_N"/>
    <property type="match status" value="1"/>
</dbReference>
<dbReference type="Proteomes" id="UP001226762">
    <property type="component" value="Unassembled WGS sequence"/>
</dbReference>
<dbReference type="AlphaFoldDB" id="A0AAE3WEC0"/>
<name>A0AAE3WEC0_9RHOB</name>
<evidence type="ECO:0000313" key="3">
    <source>
        <dbReference type="EMBL" id="MDQ2091004.1"/>
    </source>
</evidence>
<reference evidence="3" key="1">
    <citation type="submission" date="2022-07" db="EMBL/GenBank/DDBJ databases">
        <authorList>
            <person name="Otstavnykh N."/>
            <person name="Isaeva M."/>
            <person name="Bystritskaya E."/>
        </authorList>
    </citation>
    <scope>NUCLEOTIDE SEQUENCE</scope>
    <source>
        <strain evidence="3">KCTC 52189</strain>
    </source>
</reference>
<keyword evidence="1" id="KW-0812">Transmembrane</keyword>
<feature type="transmembrane region" description="Helical" evidence="1">
    <location>
        <begin position="251"/>
        <end position="270"/>
    </location>
</feature>
<feature type="transmembrane region" description="Helical" evidence="1">
    <location>
        <begin position="86"/>
        <end position="104"/>
    </location>
</feature>
<protein>
    <submittedName>
        <fullName evidence="3">Urate hydroxylase PuuD</fullName>
    </submittedName>
</protein>
<accession>A0AAE3WEC0</accession>
<gene>
    <name evidence="3" type="ORF">NO357_13955</name>
</gene>
<feature type="transmembrane region" description="Helical" evidence="1">
    <location>
        <begin position="175"/>
        <end position="196"/>
    </location>
</feature>
<evidence type="ECO:0000313" key="4">
    <source>
        <dbReference type="Proteomes" id="UP001226762"/>
    </source>
</evidence>
<comment type="caution">
    <text evidence="3">The sequence shown here is derived from an EMBL/GenBank/DDBJ whole genome shotgun (WGS) entry which is preliminary data.</text>
</comment>
<dbReference type="GO" id="GO:0009055">
    <property type="term" value="F:electron transfer activity"/>
    <property type="evidence" value="ECO:0007669"/>
    <property type="project" value="InterPro"/>
</dbReference>
<dbReference type="InterPro" id="IPR036909">
    <property type="entry name" value="Cyt_c-like_dom_sf"/>
</dbReference>
<dbReference type="RefSeq" id="WP_306736292.1">
    <property type="nucleotide sequence ID" value="NZ_JANHAX010000004.1"/>
</dbReference>
<dbReference type="InterPro" id="IPR010389">
    <property type="entry name" value="Urate_ox_N"/>
</dbReference>
<dbReference type="SUPFAM" id="SSF46626">
    <property type="entry name" value="Cytochrome c"/>
    <property type="match status" value="1"/>
</dbReference>
<organism evidence="3 4">
    <name type="scientific">Marimonas arenosa</name>
    <dbReference type="NCBI Taxonomy" id="1795305"/>
    <lineage>
        <taxon>Bacteria</taxon>
        <taxon>Pseudomonadati</taxon>
        <taxon>Pseudomonadota</taxon>
        <taxon>Alphaproteobacteria</taxon>
        <taxon>Rhodobacterales</taxon>
        <taxon>Paracoccaceae</taxon>
        <taxon>Marimonas</taxon>
    </lineage>
</organism>
<feature type="transmembrane region" description="Helical" evidence="1">
    <location>
        <begin position="17"/>
        <end position="36"/>
    </location>
</feature>
<feature type="transmembrane region" description="Helical" evidence="1">
    <location>
        <begin position="116"/>
        <end position="139"/>
    </location>
</feature>
<feature type="transmembrane region" description="Helical" evidence="1">
    <location>
        <begin position="151"/>
        <end position="169"/>
    </location>
</feature>
<dbReference type="GO" id="GO:0020037">
    <property type="term" value="F:heme binding"/>
    <property type="evidence" value="ECO:0007669"/>
    <property type="project" value="InterPro"/>
</dbReference>
<keyword evidence="1" id="KW-0472">Membrane</keyword>
<reference evidence="3" key="2">
    <citation type="submission" date="2023-02" db="EMBL/GenBank/DDBJ databases">
        <title>'Rhodoalgimonas zhirmunskyi' gen. nov., isolated from a red alga.</title>
        <authorList>
            <person name="Nedashkovskaya O.I."/>
            <person name="Otstavnykh N.Y."/>
            <person name="Bystritskaya E.P."/>
            <person name="Balabanova L.A."/>
            <person name="Isaeva M.P."/>
        </authorList>
    </citation>
    <scope>NUCLEOTIDE SEQUENCE</scope>
    <source>
        <strain evidence="3">KCTC 52189</strain>
    </source>
</reference>
<sequence length="414" mass="46063">MFEAAILWDWASFAIRWLHVITAIAWIGSSFYFIALDLGLRRDGDLGGADGEEWQVHGGGFYHIRKYLVAPEAMPEHLTWFKWESYSTWLSGAALLAVVYWVGGELYLLDQQKADLALWQGILISAASLTIGWLVYDVLCKSGLGEKPTTLMLLLFVLLVAMGWGYNQIFTGRAMMLHLGAFTATIMTANVFFIIMPNQRVVVADLKAGRKPDPKYGKIAKLRSTHNNYLTLPVVFLMLSNHYPLAFATEWNWVIAALVFLMGVTIRHFFNSMHARQGMPWWTWGATAALFLAIVWLSSLGGGTSEPEEEAALSPAQVRFVEAEGFEDVVDLVMGNCAMCHTAEPAYDGIHHAPKGVLLETEAQVAAYAHEIYLQAGLSRAMPPPNASWMEPEDRRVIVRWYRAATGAKLASGS</sequence>
<evidence type="ECO:0000256" key="1">
    <source>
        <dbReference type="SAM" id="Phobius"/>
    </source>
</evidence>
<keyword evidence="1" id="KW-1133">Transmembrane helix</keyword>
<feature type="domain" description="Urate oxidase N-terminal" evidence="2">
    <location>
        <begin position="6"/>
        <end position="298"/>
    </location>
</feature>